<organism evidence="1 2">
    <name type="scientific">Plutella xylostella</name>
    <name type="common">Diamondback moth</name>
    <name type="synonym">Plutella maculipennis</name>
    <dbReference type="NCBI Taxonomy" id="51655"/>
    <lineage>
        <taxon>Eukaryota</taxon>
        <taxon>Metazoa</taxon>
        <taxon>Ecdysozoa</taxon>
        <taxon>Arthropoda</taxon>
        <taxon>Hexapoda</taxon>
        <taxon>Insecta</taxon>
        <taxon>Pterygota</taxon>
        <taxon>Neoptera</taxon>
        <taxon>Endopterygota</taxon>
        <taxon>Lepidoptera</taxon>
        <taxon>Glossata</taxon>
        <taxon>Ditrysia</taxon>
        <taxon>Yponomeutoidea</taxon>
        <taxon>Plutellidae</taxon>
        <taxon>Plutella</taxon>
    </lineage>
</organism>
<dbReference type="Proteomes" id="UP000653454">
    <property type="component" value="Unassembled WGS sequence"/>
</dbReference>
<dbReference type="AlphaFoldDB" id="A0A8S4FU35"/>
<name>A0A8S4FU35_PLUXY</name>
<evidence type="ECO:0000313" key="1">
    <source>
        <dbReference type="EMBL" id="CAG9130179.1"/>
    </source>
</evidence>
<gene>
    <name evidence="1" type="ORF">PLXY2_LOCUS9826</name>
</gene>
<keyword evidence="2" id="KW-1185">Reference proteome</keyword>
<protein>
    <submittedName>
        <fullName evidence="1">(diamondback moth) hypothetical protein</fullName>
    </submittedName>
</protein>
<sequence>MIVERHTAAGRTRHRAGARAAACHYTGAVRGQPASRVALSACDGLVRYYNLIISYKFEEGRGITPSKMEDPTTMPSIVASPDVAQPIFGIASLSLRHDSGAAHGGRSLAIAGRGARRGVPLHRRRARPARVPRRALRL</sequence>
<comment type="caution">
    <text evidence="1">The sequence shown here is derived from an EMBL/GenBank/DDBJ whole genome shotgun (WGS) entry which is preliminary data.</text>
</comment>
<evidence type="ECO:0000313" key="2">
    <source>
        <dbReference type="Proteomes" id="UP000653454"/>
    </source>
</evidence>
<proteinExistence type="predicted"/>
<accession>A0A8S4FU35</accession>
<dbReference type="EMBL" id="CAJHNJ030000040">
    <property type="protein sequence ID" value="CAG9130179.1"/>
    <property type="molecule type" value="Genomic_DNA"/>
</dbReference>
<reference evidence="1" key="1">
    <citation type="submission" date="2020-11" db="EMBL/GenBank/DDBJ databases">
        <authorList>
            <person name="Whiteford S."/>
        </authorList>
    </citation>
    <scope>NUCLEOTIDE SEQUENCE</scope>
</reference>